<reference evidence="1" key="1">
    <citation type="submission" date="2020-06" db="EMBL/GenBank/DDBJ databases">
        <authorList>
            <person name="Li T."/>
            <person name="Hu X."/>
            <person name="Zhang T."/>
            <person name="Song X."/>
            <person name="Zhang H."/>
            <person name="Dai N."/>
            <person name="Sheng W."/>
            <person name="Hou X."/>
            <person name="Wei L."/>
        </authorList>
    </citation>
    <scope>NUCLEOTIDE SEQUENCE</scope>
    <source>
        <strain evidence="1">KEN1</strain>
        <tissue evidence="1">Leaf</tissue>
    </source>
</reference>
<comment type="caution">
    <text evidence="1">The sequence shown here is derived from an EMBL/GenBank/DDBJ whole genome shotgun (WGS) entry which is preliminary data.</text>
</comment>
<protein>
    <submittedName>
        <fullName evidence="1">Uncharacterized protein</fullName>
    </submittedName>
</protein>
<dbReference type="PANTHER" id="PTHR36071:SF1">
    <property type="entry name" value="DNA DOUBLE-STRAND BREAK REPAIR PROTEIN"/>
    <property type="match status" value="1"/>
</dbReference>
<dbReference type="PANTHER" id="PTHR36071">
    <property type="entry name" value="DNA DOUBLE-STRAND BREAK REPAIR PROTEIN"/>
    <property type="match status" value="1"/>
</dbReference>
<dbReference type="EMBL" id="JACGWN010000015">
    <property type="protein sequence ID" value="KAL0401109.1"/>
    <property type="molecule type" value="Genomic_DNA"/>
</dbReference>
<name>A0AAW2T8P8_9LAMI</name>
<accession>A0AAW2T8P8</accession>
<proteinExistence type="predicted"/>
<evidence type="ECO:0000313" key="1">
    <source>
        <dbReference type="EMBL" id="KAL0401109.1"/>
    </source>
</evidence>
<organism evidence="1">
    <name type="scientific">Sesamum latifolium</name>
    <dbReference type="NCBI Taxonomy" id="2727402"/>
    <lineage>
        <taxon>Eukaryota</taxon>
        <taxon>Viridiplantae</taxon>
        <taxon>Streptophyta</taxon>
        <taxon>Embryophyta</taxon>
        <taxon>Tracheophyta</taxon>
        <taxon>Spermatophyta</taxon>
        <taxon>Magnoliopsida</taxon>
        <taxon>eudicotyledons</taxon>
        <taxon>Gunneridae</taxon>
        <taxon>Pentapetalae</taxon>
        <taxon>asterids</taxon>
        <taxon>lamiids</taxon>
        <taxon>Lamiales</taxon>
        <taxon>Pedaliaceae</taxon>
        <taxon>Sesamum</taxon>
    </lineage>
</organism>
<gene>
    <name evidence="1" type="ORF">Slati_4140800</name>
</gene>
<reference evidence="1" key="2">
    <citation type="journal article" date="2024" name="Plant">
        <title>Genomic evolution and insights into agronomic trait innovations of Sesamum species.</title>
        <authorList>
            <person name="Miao H."/>
            <person name="Wang L."/>
            <person name="Qu L."/>
            <person name="Liu H."/>
            <person name="Sun Y."/>
            <person name="Le M."/>
            <person name="Wang Q."/>
            <person name="Wei S."/>
            <person name="Zheng Y."/>
            <person name="Lin W."/>
            <person name="Duan Y."/>
            <person name="Cao H."/>
            <person name="Xiong S."/>
            <person name="Wang X."/>
            <person name="Wei L."/>
            <person name="Li C."/>
            <person name="Ma Q."/>
            <person name="Ju M."/>
            <person name="Zhao R."/>
            <person name="Li G."/>
            <person name="Mu C."/>
            <person name="Tian Q."/>
            <person name="Mei H."/>
            <person name="Zhang T."/>
            <person name="Gao T."/>
            <person name="Zhang H."/>
        </authorList>
    </citation>
    <scope>NUCLEOTIDE SEQUENCE</scope>
    <source>
        <strain evidence="1">KEN1</strain>
    </source>
</reference>
<dbReference type="AlphaFoldDB" id="A0AAW2T8P8"/>
<sequence>MAAQRSANNKTVFLLLPSRFYFCSGFVKIAHRLVTMVENFEGVLKKEWCREDLKVLTSQIKEHESLLRLKRRWLMDLPLSISEHKRVEETLPPEDKMLPESLLREDDVSYEDIRTCIEIGFGAHDYSKEPHCLEEDLQVFDSRYGLQDIYFLLDDMTNKGLYSFVKILTGG</sequence>